<organism evidence="1 2">
    <name type="scientific">Hevea brasiliensis</name>
    <name type="common">Para rubber tree</name>
    <name type="synonym">Siphonia brasiliensis</name>
    <dbReference type="NCBI Taxonomy" id="3981"/>
    <lineage>
        <taxon>Eukaryota</taxon>
        <taxon>Viridiplantae</taxon>
        <taxon>Streptophyta</taxon>
        <taxon>Embryophyta</taxon>
        <taxon>Tracheophyta</taxon>
        <taxon>Spermatophyta</taxon>
        <taxon>Magnoliopsida</taxon>
        <taxon>eudicotyledons</taxon>
        <taxon>Gunneridae</taxon>
        <taxon>Pentapetalae</taxon>
        <taxon>rosids</taxon>
        <taxon>fabids</taxon>
        <taxon>Malpighiales</taxon>
        <taxon>Euphorbiaceae</taxon>
        <taxon>Crotonoideae</taxon>
        <taxon>Micrandreae</taxon>
        <taxon>Hevea</taxon>
    </lineage>
</organism>
<keyword evidence="2" id="KW-1185">Reference proteome</keyword>
<gene>
    <name evidence="1" type="ORF">GH714_022264</name>
</gene>
<dbReference type="PANTHER" id="PTHR36702:SF1">
    <property type="entry name" value="HOLLIDAY JUNCTION RESOLVASE"/>
    <property type="match status" value="1"/>
</dbReference>
<comment type="caution">
    <text evidence="1">The sequence shown here is derived from an EMBL/GenBank/DDBJ whole genome shotgun (WGS) entry which is preliminary data.</text>
</comment>
<reference evidence="1 2" key="1">
    <citation type="journal article" date="2020" name="Mol. Plant">
        <title>The Chromosome-Based Rubber Tree Genome Provides New Insights into Spurge Genome Evolution and Rubber Biosynthesis.</title>
        <authorList>
            <person name="Liu J."/>
            <person name="Shi C."/>
            <person name="Shi C.C."/>
            <person name="Li W."/>
            <person name="Zhang Q.J."/>
            <person name="Zhang Y."/>
            <person name="Li K."/>
            <person name="Lu H.F."/>
            <person name="Shi C."/>
            <person name="Zhu S.T."/>
            <person name="Xiao Z.Y."/>
            <person name="Nan H."/>
            <person name="Yue Y."/>
            <person name="Zhu X.G."/>
            <person name="Wu Y."/>
            <person name="Hong X.N."/>
            <person name="Fan G.Y."/>
            <person name="Tong Y."/>
            <person name="Zhang D."/>
            <person name="Mao C.L."/>
            <person name="Liu Y.L."/>
            <person name="Hao S.J."/>
            <person name="Liu W.Q."/>
            <person name="Lv M.Q."/>
            <person name="Zhang H.B."/>
            <person name="Liu Y."/>
            <person name="Hu-Tang G.R."/>
            <person name="Wang J.P."/>
            <person name="Wang J.H."/>
            <person name="Sun Y.H."/>
            <person name="Ni S.B."/>
            <person name="Chen W.B."/>
            <person name="Zhang X.C."/>
            <person name="Jiao Y.N."/>
            <person name="Eichler E.E."/>
            <person name="Li G.H."/>
            <person name="Liu X."/>
            <person name="Gao L.Z."/>
        </authorList>
    </citation>
    <scope>NUCLEOTIDE SEQUENCE [LARGE SCALE GENOMIC DNA]</scope>
    <source>
        <strain evidence="2">cv. GT1</strain>
        <tissue evidence="1">Leaf</tissue>
    </source>
</reference>
<evidence type="ECO:0000313" key="1">
    <source>
        <dbReference type="EMBL" id="KAF2314104.1"/>
    </source>
</evidence>
<accession>A0A6A6MLE7</accession>
<dbReference type="PANTHER" id="PTHR36702">
    <property type="entry name" value="HOLLIDAY JUNCTION RESOLVASE"/>
    <property type="match status" value="1"/>
</dbReference>
<sequence length="235" mass="26460">MARESSNSDLQILLDSIKSSDVVESRVQLLAKLRESDLPEKTYLASIVESLTTFWEDFTCLDASQCMLNKAILLVAAKYVDSDLSGCLVQFLALGTKASTWCGKHLKMTLMSSADSQEEEHCDCFFQLLLDFLSLSAAIVMALTRYPFLTDNDSTIIVERFVSEQLNLTKDVVSETKRINNYGSEILKVAQMVIDAVMRLCKEYSLAVNWIPGMQDLRRMKTAWTIKKLILGTML</sequence>
<proteinExistence type="predicted"/>
<dbReference type="Proteomes" id="UP000467840">
    <property type="component" value="Chromosome 15"/>
</dbReference>
<evidence type="ECO:0000313" key="2">
    <source>
        <dbReference type="Proteomes" id="UP000467840"/>
    </source>
</evidence>
<protein>
    <submittedName>
        <fullName evidence="1">Uncharacterized protein</fullName>
    </submittedName>
</protein>
<name>A0A6A6MLE7_HEVBR</name>
<dbReference type="AlphaFoldDB" id="A0A6A6MLE7"/>
<dbReference type="EMBL" id="JAAGAX010000005">
    <property type="protein sequence ID" value="KAF2314104.1"/>
    <property type="molecule type" value="Genomic_DNA"/>
</dbReference>